<dbReference type="GO" id="GO:0006629">
    <property type="term" value="P:lipid metabolic process"/>
    <property type="evidence" value="ECO:0007669"/>
    <property type="project" value="InterPro"/>
</dbReference>
<protein>
    <submittedName>
        <fullName evidence="2">Glycerophosphodiester phosphodiesterase family protein</fullName>
    </submittedName>
</protein>
<keyword evidence="3" id="KW-1185">Reference proteome</keyword>
<comment type="caution">
    <text evidence="2">The sequence shown here is derived from an EMBL/GenBank/DDBJ whole genome shotgun (WGS) entry which is preliminary data.</text>
</comment>
<proteinExistence type="predicted"/>
<dbReference type="Pfam" id="PF03009">
    <property type="entry name" value="GDPD"/>
    <property type="match status" value="1"/>
</dbReference>
<gene>
    <name evidence="2" type="ORF">OQ287_06310</name>
</gene>
<dbReference type="InterPro" id="IPR030395">
    <property type="entry name" value="GP_PDE_dom"/>
</dbReference>
<dbReference type="EMBL" id="JAPIVE010000001">
    <property type="protein sequence ID" value="MCX2523843.1"/>
    <property type="molecule type" value="Genomic_DNA"/>
</dbReference>
<evidence type="ECO:0000313" key="3">
    <source>
        <dbReference type="Proteomes" id="UP001165678"/>
    </source>
</evidence>
<feature type="domain" description="GP-PDE" evidence="1">
    <location>
        <begin position="4"/>
        <end position="242"/>
    </location>
</feature>
<dbReference type="Gene3D" id="3.20.20.190">
    <property type="entry name" value="Phosphatidylinositol (PI) phosphodiesterase"/>
    <property type="match status" value="1"/>
</dbReference>
<name>A0AA41ZL90_9GAMM</name>
<dbReference type="Proteomes" id="UP001165678">
    <property type="component" value="Unassembled WGS sequence"/>
</dbReference>
<organism evidence="2 3">
    <name type="scientific">Larsenimonas rhizosphaerae</name>
    <dbReference type="NCBI Taxonomy" id="2944682"/>
    <lineage>
        <taxon>Bacteria</taxon>
        <taxon>Pseudomonadati</taxon>
        <taxon>Pseudomonadota</taxon>
        <taxon>Gammaproteobacteria</taxon>
        <taxon>Oceanospirillales</taxon>
        <taxon>Halomonadaceae</taxon>
        <taxon>Larsenimonas</taxon>
    </lineage>
</organism>
<dbReference type="PANTHER" id="PTHR46211">
    <property type="entry name" value="GLYCEROPHOSPHORYL DIESTER PHOSPHODIESTERASE"/>
    <property type="match status" value="1"/>
</dbReference>
<accession>A0AA41ZL90</accession>
<evidence type="ECO:0000313" key="2">
    <source>
        <dbReference type="EMBL" id="MCX2523843.1"/>
    </source>
</evidence>
<reference evidence="2" key="1">
    <citation type="submission" date="2022-11" db="EMBL/GenBank/DDBJ databases">
        <title>Larsenimonas rhizosphaerae sp. nov., isolated from a tidal mudflat.</title>
        <authorList>
            <person name="Lee S.D."/>
            <person name="Kim I.S."/>
        </authorList>
    </citation>
    <scope>NUCLEOTIDE SEQUENCE</scope>
    <source>
        <strain evidence="2">GH2-1</strain>
    </source>
</reference>
<dbReference type="PANTHER" id="PTHR46211:SF1">
    <property type="entry name" value="GLYCEROPHOSPHODIESTER PHOSPHODIESTERASE, CYTOPLASMIC"/>
    <property type="match status" value="1"/>
</dbReference>
<dbReference type="InterPro" id="IPR017946">
    <property type="entry name" value="PLC-like_Pdiesterase_TIM-brl"/>
</dbReference>
<dbReference type="AlphaFoldDB" id="A0AA41ZL90"/>
<evidence type="ECO:0000259" key="1">
    <source>
        <dbReference type="PROSITE" id="PS51704"/>
    </source>
</evidence>
<dbReference type="GO" id="GO:0008081">
    <property type="term" value="F:phosphoric diester hydrolase activity"/>
    <property type="evidence" value="ECO:0007669"/>
    <property type="project" value="InterPro"/>
</dbReference>
<dbReference type="PROSITE" id="PS51704">
    <property type="entry name" value="GP_PDE"/>
    <property type="match status" value="1"/>
</dbReference>
<sequence>MALPQFIGHRGYSARAPENTLSALHAAADAGIAWVELDVQCLGDGTPVIWHDTHVRRCSDGKGRLKELTLAEARQLDVGRWFDPRFEGERMATLKEALDVIAERGLGLNLEFKLDHRDEPSPLIDAVLPILNGGLPRERLLLSSFSNDVLDEIRQRDKKAPLGILFSEEIPRDWLWDAERLEPESIHVDWRYMNEARAREIIEGGMALVCYTVNDPDRFNDWWDIGVTSVISDDPLRFDRFTRALEN</sequence>
<dbReference type="SUPFAM" id="SSF51695">
    <property type="entry name" value="PLC-like phosphodiesterases"/>
    <property type="match status" value="1"/>
</dbReference>
<dbReference type="RefSeq" id="WP_265895858.1">
    <property type="nucleotide sequence ID" value="NZ_JAPIVE010000001.1"/>
</dbReference>